<proteinExistence type="predicted"/>
<dbReference type="RefSeq" id="WP_255135241.1">
    <property type="nucleotide sequence ID" value="NZ_JANDBC010000002.1"/>
</dbReference>
<name>A0A9X2L4X9_9BACT</name>
<keyword evidence="1" id="KW-1133">Transmembrane helix</keyword>
<evidence type="ECO:0000313" key="2">
    <source>
        <dbReference type="EMBL" id="MCP9292359.1"/>
    </source>
</evidence>
<keyword evidence="1" id="KW-0472">Membrane</keyword>
<sequence>MSELAESNYKRISIINWLLTVPMMVLFAWPYYFGAGLIGMDILFRYIGAFFFAVPFMLTILHGHVTMALGSVHRHHYYDWMTNEKPLTFGLFFHPMFVRTRFRLIILMISVLLLPAGYLIGL</sequence>
<comment type="caution">
    <text evidence="2">The sequence shown here is derived from an EMBL/GenBank/DDBJ whole genome shotgun (WGS) entry which is preliminary data.</text>
</comment>
<reference evidence="2" key="1">
    <citation type="submission" date="2022-06" db="EMBL/GenBank/DDBJ databases">
        <title>Gracilimonas sp. CAU 1638 isolated from sea sediment.</title>
        <authorList>
            <person name="Kim W."/>
        </authorList>
    </citation>
    <scope>NUCLEOTIDE SEQUENCE</scope>
    <source>
        <strain evidence="2">CAU 1638</strain>
    </source>
</reference>
<accession>A0A9X2L4X9</accession>
<organism evidence="2 3">
    <name type="scientific">Gracilimonas sediminicola</name>
    <dbReference type="NCBI Taxonomy" id="2952158"/>
    <lineage>
        <taxon>Bacteria</taxon>
        <taxon>Pseudomonadati</taxon>
        <taxon>Balneolota</taxon>
        <taxon>Balneolia</taxon>
        <taxon>Balneolales</taxon>
        <taxon>Balneolaceae</taxon>
        <taxon>Gracilimonas</taxon>
    </lineage>
</organism>
<dbReference type="EMBL" id="JANDBC010000002">
    <property type="protein sequence ID" value="MCP9292359.1"/>
    <property type="molecule type" value="Genomic_DNA"/>
</dbReference>
<gene>
    <name evidence="2" type="ORF">NM125_12295</name>
</gene>
<keyword evidence="1" id="KW-0812">Transmembrane</keyword>
<feature type="transmembrane region" description="Helical" evidence="1">
    <location>
        <begin position="12"/>
        <end position="32"/>
    </location>
</feature>
<evidence type="ECO:0000256" key="1">
    <source>
        <dbReference type="SAM" id="Phobius"/>
    </source>
</evidence>
<feature type="transmembrane region" description="Helical" evidence="1">
    <location>
        <begin position="44"/>
        <end position="65"/>
    </location>
</feature>
<dbReference type="Proteomes" id="UP001139125">
    <property type="component" value="Unassembled WGS sequence"/>
</dbReference>
<feature type="transmembrane region" description="Helical" evidence="1">
    <location>
        <begin position="102"/>
        <end position="121"/>
    </location>
</feature>
<protein>
    <submittedName>
        <fullName evidence="2">Uncharacterized protein</fullName>
    </submittedName>
</protein>
<evidence type="ECO:0000313" key="3">
    <source>
        <dbReference type="Proteomes" id="UP001139125"/>
    </source>
</evidence>
<keyword evidence="3" id="KW-1185">Reference proteome</keyword>
<dbReference type="AlphaFoldDB" id="A0A9X2L4X9"/>